<reference evidence="2 3" key="1">
    <citation type="submission" date="2017-02" db="EMBL/GenBank/DDBJ databases">
        <authorList>
            <person name="Peterson S.W."/>
        </authorList>
    </citation>
    <scope>NUCLEOTIDE SEQUENCE [LARGE SCALE GENOMIC DNA]</scope>
    <source>
        <strain evidence="2 3">LSP_Lj1</strain>
    </source>
</reference>
<feature type="domain" description="MOSC" evidence="1">
    <location>
        <begin position="60"/>
        <end position="224"/>
    </location>
</feature>
<evidence type="ECO:0000313" key="2">
    <source>
        <dbReference type="EMBL" id="SJN43030.1"/>
    </source>
</evidence>
<keyword evidence="3" id="KW-1185">Reference proteome</keyword>
<gene>
    <name evidence="2" type="ORF">FM114_13960</name>
</gene>
<dbReference type="Pfam" id="PF03473">
    <property type="entry name" value="MOSC"/>
    <property type="match status" value="1"/>
</dbReference>
<dbReference type="GO" id="GO:0003824">
    <property type="term" value="F:catalytic activity"/>
    <property type="evidence" value="ECO:0007669"/>
    <property type="project" value="InterPro"/>
</dbReference>
<dbReference type="InterPro" id="IPR005302">
    <property type="entry name" value="MoCF_Sase_C"/>
</dbReference>
<dbReference type="SUPFAM" id="SSF50800">
    <property type="entry name" value="PK beta-barrel domain-like"/>
    <property type="match status" value="1"/>
</dbReference>
<sequence length="224" mass="24725">MHTSPRISALGWTPVKGCTWLSASSLDVTSHGIEQDRRWTPVTHGLRAVKATDVPELAGLRLTSEDLPAPDEHLVFPDARTVHYYDRPFEAMVHDGPAAQRISEWIGQPVWLAHTTGPTGFIWSSPISVLLLSELAEAGLPTDTDRYRANVVLDDLSAPQPLTLGDRLELGNVVLEVERPLDRCRVIDHNPVDGQRDHHLLPRLRDGLLLGWGCRVLAPGTLVT</sequence>
<name>A0A1R4KFC6_9ACTN</name>
<evidence type="ECO:0000259" key="1">
    <source>
        <dbReference type="PROSITE" id="PS51340"/>
    </source>
</evidence>
<proteinExistence type="predicted"/>
<dbReference type="GO" id="GO:0030170">
    <property type="term" value="F:pyridoxal phosphate binding"/>
    <property type="evidence" value="ECO:0007669"/>
    <property type="project" value="InterPro"/>
</dbReference>
<protein>
    <recommendedName>
        <fullName evidence="1">MOSC domain-containing protein</fullName>
    </recommendedName>
</protein>
<dbReference type="Pfam" id="PF03476">
    <property type="entry name" value="MOSC_N"/>
    <property type="match status" value="1"/>
</dbReference>
<dbReference type="InterPro" id="IPR005303">
    <property type="entry name" value="MOCOS_middle"/>
</dbReference>
<dbReference type="RefSeq" id="WP_094765753.1">
    <property type="nucleotide sequence ID" value="NZ_FUKQ01000051.1"/>
</dbReference>
<dbReference type="EMBL" id="FUKQ01000051">
    <property type="protein sequence ID" value="SJN43030.1"/>
    <property type="molecule type" value="Genomic_DNA"/>
</dbReference>
<evidence type="ECO:0000313" key="3">
    <source>
        <dbReference type="Proteomes" id="UP000188342"/>
    </source>
</evidence>
<dbReference type="PROSITE" id="PS51340">
    <property type="entry name" value="MOSC"/>
    <property type="match status" value="1"/>
</dbReference>
<dbReference type="AlphaFoldDB" id="A0A1R4KFC6"/>
<accession>A0A1R4KFC6</accession>
<dbReference type="Gene3D" id="2.40.33.20">
    <property type="entry name" value="PK beta-barrel domain-like"/>
    <property type="match status" value="1"/>
</dbReference>
<dbReference type="OrthoDB" id="9793178at2"/>
<dbReference type="Proteomes" id="UP000188342">
    <property type="component" value="Unassembled WGS sequence"/>
</dbReference>
<dbReference type="InterPro" id="IPR011037">
    <property type="entry name" value="Pyrv_Knase-like_insert_dom_sf"/>
</dbReference>
<organism evidence="2 3">
    <name type="scientific">Luteococcus japonicus LSP_Lj1</name>
    <dbReference type="NCBI Taxonomy" id="1255658"/>
    <lineage>
        <taxon>Bacteria</taxon>
        <taxon>Bacillati</taxon>
        <taxon>Actinomycetota</taxon>
        <taxon>Actinomycetes</taxon>
        <taxon>Propionibacteriales</taxon>
        <taxon>Propionibacteriaceae</taxon>
        <taxon>Luteococcus</taxon>
    </lineage>
</organism>
<dbReference type="GO" id="GO:0030151">
    <property type="term" value="F:molybdenum ion binding"/>
    <property type="evidence" value="ECO:0007669"/>
    <property type="project" value="InterPro"/>
</dbReference>